<evidence type="ECO:0000313" key="3">
    <source>
        <dbReference type="EMBL" id="CAE0507186.1"/>
    </source>
</evidence>
<protein>
    <recommendedName>
        <fullName evidence="2">EF-hand domain-containing protein</fullName>
    </recommendedName>
</protein>
<dbReference type="InterPro" id="IPR011992">
    <property type="entry name" value="EF-hand-dom_pair"/>
</dbReference>
<proteinExistence type="predicted"/>
<dbReference type="Pfam" id="PF13202">
    <property type="entry name" value="EF-hand_5"/>
    <property type="match status" value="1"/>
</dbReference>
<dbReference type="InterPro" id="IPR002048">
    <property type="entry name" value="EF_hand_dom"/>
</dbReference>
<dbReference type="Pfam" id="PF13499">
    <property type="entry name" value="EF-hand_7"/>
    <property type="match status" value="1"/>
</dbReference>
<feature type="domain" description="EF-hand" evidence="2">
    <location>
        <begin position="143"/>
        <end position="178"/>
    </location>
</feature>
<dbReference type="PROSITE" id="PS50222">
    <property type="entry name" value="EF_HAND_2"/>
    <property type="match status" value="2"/>
</dbReference>
<dbReference type="EMBL" id="HBIP01036772">
    <property type="protein sequence ID" value="CAE0507186.1"/>
    <property type="molecule type" value="Transcribed_RNA"/>
</dbReference>
<evidence type="ECO:0000259" key="2">
    <source>
        <dbReference type="PROSITE" id="PS50222"/>
    </source>
</evidence>
<evidence type="ECO:0000256" key="1">
    <source>
        <dbReference type="ARBA" id="ARBA00022837"/>
    </source>
</evidence>
<accession>A0A7S3RA81</accession>
<dbReference type="Gene3D" id="1.10.238.10">
    <property type="entry name" value="EF-hand"/>
    <property type="match status" value="2"/>
</dbReference>
<keyword evidence="1" id="KW-0106">Calcium</keyword>
<dbReference type="CDD" id="cd00051">
    <property type="entry name" value="EFh"/>
    <property type="match status" value="1"/>
</dbReference>
<reference evidence="3" key="1">
    <citation type="submission" date="2021-01" db="EMBL/GenBank/DDBJ databases">
        <authorList>
            <person name="Corre E."/>
            <person name="Pelletier E."/>
            <person name="Niang G."/>
            <person name="Scheremetjew M."/>
            <person name="Finn R."/>
            <person name="Kale V."/>
            <person name="Holt S."/>
            <person name="Cochrane G."/>
            <person name="Meng A."/>
            <person name="Brown T."/>
            <person name="Cohen L."/>
        </authorList>
    </citation>
    <scope>NUCLEOTIDE SEQUENCE</scope>
    <source>
        <strain evidence="3">CCMP1320</strain>
    </source>
</reference>
<sequence>MLLQSASRRACSVACSAQRSSIPKANPLPVLKKNSAPAQALSAALSTAFSLSLLISPVQAANAPANIGGLLAEDYAFVDDNKDGIISLDEFRSTSNSVAEEQAFTAPNDEVLRFSMKLFDMNQDGKLTPHELMTGFALDSVVSEDEIDAGAVRVFDKDQNGTVSLQEFKSGLGVDLGPNGEQLQEWVFRRVDSLQDGNQQLDLKTELGDAITLMRANILGY</sequence>
<dbReference type="SMART" id="SM00054">
    <property type="entry name" value="EFh"/>
    <property type="match status" value="3"/>
</dbReference>
<dbReference type="PROSITE" id="PS00018">
    <property type="entry name" value="EF_HAND_1"/>
    <property type="match status" value="3"/>
</dbReference>
<gene>
    <name evidence="3" type="ORF">DTER00134_LOCUS22262</name>
</gene>
<dbReference type="AlphaFoldDB" id="A0A7S3RA81"/>
<name>A0A7S3RA81_DUNTE</name>
<feature type="domain" description="EF-hand" evidence="2">
    <location>
        <begin position="107"/>
        <end position="142"/>
    </location>
</feature>
<organism evidence="3">
    <name type="scientific">Dunaliella tertiolecta</name>
    <name type="common">Green alga</name>
    <dbReference type="NCBI Taxonomy" id="3047"/>
    <lineage>
        <taxon>Eukaryota</taxon>
        <taxon>Viridiplantae</taxon>
        <taxon>Chlorophyta</taxon>
        <taxon>core chlorophytes</taxon>
        <taxon>Chlorophyceae</taxon>
        <taxon>CS clade</taxon>
        <taxon>Chlamydomonadales</taxon>
        <taxon>Dunaliellaceae</taxon>
        <taxon>Dunaliella</taxon>
    </lineage>
</organism>
<dbReference type="SUPFAM" id="SSF47473">
    <property type="entry name" value="EF-hand"/>
    <property type="match status" value="1"/>
</dbReference>
<dbReference type="GO" id="GO:0005509">
    <property type="term" value="F:calcium ion binding"/>
    <property type="evidence" value="ECO:0007669"/>
    <property type="project" value="InterPro"/>
</dbReference>
<dbReference type="InterPro" id="IPR018247">
    <property type="entry name" value="EF_Hand_1_Ca_BS"/>
</dbReference>